<evidence type="ECO:0000313" key="4">
    <source>
        <dbReference type="Proteomes" id="UP000239415"/>
    </source>
</evidence>
<comment type="caution">
    <text evidence="3">The sequence shown here is derived from an EMBL/GenBank/DDBJ whole genome shotgun (WGS) entry which is preliminary data.</text>
</comment>
<dbReference type="PANTHER" id="PTHR34580:SF3">
    <property type="entry name" value="PROTEIN PAFB"/>
    <property type="match status" value="1"/>
</dbReference>
<name>A0A2T0KJ62_9ACTN</name>
<dbReference type="Proteomes" id="UP000239415">
    <property type="component" value="Unassembled WGS sequence"/>
</dbReference>
<gene>
    <name evidence="3" type="ORF">CLV67_103318</name>
</gene>
<dbReference type="GO" id="GO:0003677">
    <property type="term" value="F:DNA binding"/>
    <property type="evidence" value="ECO:0007669"/>
    <property type="project" value="UniProtKB-KW"/>
</dbReference>
<dbReference type="Gene3D" id="1.10.10.10">
    <property type="entry name" value="Winged helix-like DNA-binding domain superfamily/Winged helix DNA-binding domain"/>
    <property type="match status" value="1"/>
</dbReference>
<dbReference type="InterPro" id="IPR051534">
    <property type="entry name" value="CBASS_pafABC_assoc_protein"/>
</dbReference>
<proteinExistence type="predicted"/>
<evidence type="ECO:0000259" key="2">
    <source>
        <dbReference type="Pfam" id="PF13280"/>
    </source>
</evidence>
<protein>
    <submittedName>
        <fullName evidence="3">Putative DNA-binding transcriptional regulator YafY</fullName>
    </submittedName>
</protein>
<dbReference type="InterPro" id="IPR036388">
    <property type="entry name" value="WH-like_DNA-bd_sf"/>
</dbReference>
<dbReference type="PROSITE" id="PS52050">
    <property type="entry name" value="WYL"/>
    <property type="match status" value="1"/>
</dbReference>
<reference evidence="3 4" key="1">
    <citation type="submission" date="2018-03" db="EMBL/GenBank/DDBJ databases">
        <title>Genomic Encyclopedia of Archaeal and Bacterial Type Strains, Phase II (KMG-II): from individual species to whole genera.</title>
        <authorList>
            <person name="Goeker M."/>
        </authorList>
    </citation>
    <scope>NUCLEOTIDE SEQUENCE [LARGE SCALE GENOMIC DNA]</scope>
    <source>
        <strain evidence="3 4">DSM 43146</strain>
    </source>
</reference>
<dbReference type="InterPro" id="IPR026881">
    <property type="entry name" value="WYL_dom"/>
</dbReference>
<dbReference type="InterPro" id="IPR013196">
    <property type="entry name" value="HTH_11"/>
</dbReference>
<dbReference type="EMBL" id="PVMZ01000003">
    <property type="protein sequence ID" value="PRX23569.1"/>
    <property type="molecule type" value="Genomic_DNA"/>
</dbReference>
<keyword evidence="3" id="KW-0238">DNA-binding</keyword>
<accession>A0A2T0KJ62</accession>
<feature type="domain" description="WYL" evidence="2">
    <location>
        <begin position="166"/>
        <end position="221"/>
    </location>
</feature>
<organism evidence="3 4">
    <name type="scientific">Actinoplanes italicus</name>
    <dbReference type="NCBI Taxonomy" id="113567"/>
    <lineage>
        <taxon>Bacteria</taxon>
        <taxon>Bacillati</taxon>
        <taxon>Actinomycetota</taxon>
        <taxon>Actinomycetes</taxon>
        <taxon>Micromonosporales</taxon>
        <taxon>Micromonosporaceae</taxon>
        <taxon>Actinoplanes</taxon>
    </lineage>
</organism>
<sequence length="249" mass="27391">MAGPPATAVLSYPRSSVRGVNRTDRLYALVEELRAVAPRPRSARWLAQRFEVSVRTVERDISALQQSGTPVYAETGRTGGYCLDRTHTLPPVNLTPEEAVAMALALRSMAGTPFRQPAASALRKVLAAMRPEDVAAARELADRIQLAGDVPAAALPRLGGGALPLGCVLRIGYADRHGAETYREIEPLGYVGVRDRWYLIAWCRLRHSVRVFRPDRITSVTPTRETVRPRSLDEAGVDIPHRLRPLTLT</sequence>
<evidence type="ECO:0000313" key="3">
    <source>
        <dbReference type="EMBL" id="PRX23569.1"/>
    </source>
</evidence>
<keyword evidence="4" id="KW-1185">Reference proteome</keyword>
<dbReference type="PANTHER" id="PTHR34580">
    <property type="match status" value="1"/>
</dbReference>
<dbReference type="AlphaFoldDB" id="A0A2T0KJ62"/>
<dbReference type="InterPro" id="IPR036390">
    <property type="entry name" value="WH_DNA-bd_sf"/>
</dbReference>
<dbReference type="Pfam" id="PF13280">
    <property type="entry name" value="WYL"/>
    <property type="match status" value="1"/>
</dbReference>
<feature type="domain" description="Helix-turn-helix type 11" evidence="1">
    <location>
        <begin position="25"/>
        <end position="81"/>
    </location>
</feature>
<dbReference type="Pfam" id="PF08279">
    <property type="entry name" value="HTH_11"/>
    <property type="match status" value="1"/>
</dbReference>
<dbReference type="SUPFAM" id="SSF46785">
    <property type="entry name" value="Winged helix' DNA-binding domain"/>
    <property type="match status" value="1"/>
</dbReference>
<evidence type="ECO:0000259" key="1">
    <source>
        <dbReference type="Pfam" id="PF08279"/>
    </source>
</evidence>